<evidence type="ECO:0000313" key="2">
    <source>
        <dbReference type="EMBL" id="SDF80756.1"/>
    </source>
</evidence>
<name>A0A1G7P382_PSEOR</name>
<dbReference type="RefSeq" id="WP_093082792.1">
    <property type="nucleotide sequence ID" value="NZ_FNBE01000007.1"/>
</dbReference>
<proteinExistence type="predicted"/>
<accession>A0A1G7P382</accession>
<evidence type="ECO:0000313" key="3">
    <source>
        <dbReference type="Proteomes" id="UP000198967"/>
    </source>
</evidence>
<dbReference type="EMBL" id="FNBE01000007">
    <property type="protein sequence ID" value="SDF80756.1"/>
    <property type="molecule type" value="Genomic_DNA"/>
</dbReference>
<dbReference type="Proteomes" id="UP000198967">
    <property type="component" value="Unassembled WGS sequence"/>
</dbReference>
<sequence length="128" mass="13458">MTTHPVATPSDAGAPTERLPRVRPGVETVAAAARRRITVDPTLAGLPADAHVHSEHDTGVVFVHGRRFTLVEVVPDVGADTMESLIARRDGLGKRSAAVVVAERMTVAAARRAQHAAVRFVALGELSG</sequence>
<organism evidence="2 3">
    <name type="scientific">Pseudonocardia oroxyli</name>
    <dbReference type="NCBI Taxonomy" id="366584"/>
    <lineage>
        <taxon>Bacteria</taxon>
        <taxon>Bacillati</taxon>
        <taxon>Actinomycetota</taxon>
        <taxon>Actinomycetes</taxon>
        <taxon>Pseudonocardiales</taxon>
        <taxon>Pseudonocardiaceae</taxon>
        <taxon>Pseudonocardia</taxon>
    </lineage>
</organism>
<keyword evidence="3" id="KW-1185">Reference proteome</keyword>
<reference evidence="2 3" key="1">
    <citation type="submission" date="2016-10" db="EMBL/GenBank/DDBJ databases">
        <authorList>
            <person name="de Groot N.N."/>
        </authorList>
    </citation>
    <scope>NUCLEOTIDE SEQUENCE [LARGE SCALE GENOMIC DNA]</scope>
    <source>
        <strain evidence="2 3">CGMCC 4.3143</strain>
    </source>
</reference>
<gene>
    <name evidence="2" type="ORF">SAMN05216377_1074</name>
</gene>
<evidence type="ECO:0000256" key="1">
    <source>
        <dbReference type="SAM" id="MobiDB-lite"/>
    </source>
</evidence>
<protein>
    <submittedName>
        <fullName evidence="2">Uncharacterized protein</fullName>
    </submittedName>
</protein>
<dbReference type="AlphaFoldDB" id="A0A1G7P382"/>
<dbReference type="STRING" id="366584.SAMN05216377_1074"/>
<feature type="region of interest" description="Disordered" evidence="1">
    <location>
        <begin position="1"/>
        <end position="21"/>
    </location>
</feature>